<feature type="non-terminal residue" evidence="1">
    <location>
        <position position="150"/>
    </location>
</feature>
<evidence type="ECO:0000313" key="1">
    <source>
        <dbReference type="EMBL" id="KAB7498149.1"/>
    </source>
</evidence>
<dbReference type="AlphaFoldDB" id="A0A5N5SWT6"/>
<protein>
    <submittedName>
        <fullName evidence="1">Uncharacterized protein</fullName>
    </submittedName>
</protein>
<organism evidence="1 2">
    <name type="scientific">Armadillidium nasatum</name>
    <dbReference type="NCBI Taxonomy" id="96803"/>
    <lineage>
        <taxon>Eukaryota</taxon>
        <taxon>Metazoa</taxon>
        <taxon>Ecdysozoa</taxon>
        <taxon>Arthropoda</taxon>
        <taxon>Crustacea</taxon>
        <taxon>Multicrustacea</taxon>
        <taxon>Malacostraca</taxon>
        <taxon>Eumalacostraca</taxon>
        <taxon>Peracarida</taxon>
        <taxon>Isopoda</taxon>
        <taxon>Oniscidea</taxon>
        <taxon>Crinocheta</taxon>
        <taxon>Armadillidiidae</taxon>
        <taxon>Armadillidium</taxon>
    </lineage>
</organism>
<evidence type="ECO:0000313" key="2">
    <source>
        <dbReference type="Proteomes" id="UP000326759"/>
    </source>
</evidence>
<sequence>SPVKFPRKGTKSFLLEHFEDLSESREAHIHWTYESDLLDPLTFCVIFCKADLSVSHIHLLSIDTPSAASTLMKMRSGQVSLNGNEILNGGDLVMCHEEGKVAKIPNESSAKMTVSEECTNLIEQPKKEEKNESFISKVQKVALQYYDDKN</sequence>
<reference evidence="1 2" key="1">
    <citation type="journal article" date="2019" name="PLoS Biol.">
        <title>Sex chromosomes control vertical transmission of feminizing Wolbachia symbionts in an isopod.</title>
        <authorList>
            <person name="Becking T."/>
            <person name="Chebbi M.A."/>
            <person name="Giraud I."/>
            <person name="Moumen B."/>
            <person name="Laverre T."/>
            <person name="Caubet Y."/>
            <person name="Peccoud J."/>
            <person name="Gilbert C."/>
            <person name="Cordaux R."/>
        </authorList>
    </citation>
    <scope>NUCLEOTIDE SEQUENCE [LARGE SCALE GENOMIC DNA]</scope>
    <source>
        <strain evidence="1">ANa2</strain>
        <tissue evidence="1">Whole body excluding digestive tract and cuticle</tissue>
    </source>
</reference>
<accession>A0A5N5SWT6</accession>
<dbReference type="EMBL" id="SEYY01019540">
    <property type="protein sequence ID" value="KAB7498149.1"/>
    <property type="molecule type" value="Genomic_DNA"/>
</dbReference>
<keyword evidence="2" id="KW-1185">Reference proteome</keyword>
<feature type="non-terminal residue" evidence="1">
    <location>
        <position position="1"/>
    </location>
</feature>
<comment type="caution">
    <text evidence="1">The sequence shown here is derived from an EMBL/GenBank/DDBJ whole genome shotgun (WGS) entry which is preliminary data.</text>
</comment>
<gene>
    <name evidence="1" type="ORF">Anas_11897</name>
</gene>
<name>A0A5N5SWT6_9CRUS</name>
<dbReference type="Proteomes" id="UP000326759">
    <property type="component" value="Unassembled WGS sequence"/>
</dbReference>
<proteinExistence type="predicted"/>